<protein>
    <submittedName>
        <fullName evidence="1">Uncharacterized protein</fullName>
    </submittedName>
</protein>
<dbReference type="Proteomes" id="UP000676336">
    <property type="component" value="Unassembled WGS sequence"/>
</dbReference>
<evidence type="ECO:0000313" key="2">
    <source>
        <dbReference type="Proteomes" id="UP000676336"/>
    </source>
</evidence>
<proteinExistence type="predicted"/>
<organism evidence="1 2">
    <name type="scientific">Rotaria magnacalcarata</name>
    <dbReference type="NCBI Taxonomy" id="392030"/>
    <lineage>
        <taxon>Eukaryota</taxon>
        <taxon>Metazoa</taxon>
        <taxon>Spiralia</taxon>
        <taxon>Gnathifera</taxon>
        <taxon>Rotifera</taxon>
        <taxon>Eurotatoria</taxon>
        <taxon>Bdelloidea</taxon>
        <taxon>Philodinida</taxon>
        <taxon>Philodinidae</taxon>
        <taxon>Rotaria</taxon>
    </lineage>
</organism>
<evidence type="ECO:0000313" key="1">
    <source>
        <dbReference type="EMBL" id="CAF4853751.1"/>
    </source>
</evidence>
<name>A0A8S3BPW8_9BILA</name>
<comment type="caution">
    <text evidence="1">The sequence shown here is derived from an EMBL/GenBank/DDBJ whole genome shotgun (WGS) entry which is preliminary data.</text>
</comment>
<reference evidence="1" key="1">
    <citation type="submission" date="2021-02" db="EMBL/GenBank/DDBJ databases">
        <authorList>
            <person name="Nowell W R."/>
        </authorList>
    </citation>
    <scope>NUCLEOTIDE SEQUENCE</scope>
</reference>
<sequence length="61" mass="6771">QERFTGTDLPVEENDFKIESLSSGGSNVKCVSSSDLQRCLLGDQYAILEQDYSQESTPAKR</sequence>
<feature type="non-terminal residue" evidence="1">
    <location>
        <position position="61"/>
    </location>
</feature>
<dbReference type="AlphaFoldDB" id="A0A8S3BPW8"/>
<gene>
    <name evidence="1" type="ORF">SMN809_LOCUS49523</name>
</gene>
<feature type="non-terminal residue" evidence="1">
    <location>
        <position position="1"/>
    </location>
</feature>
<accession>A0A8S3BPW8</accession>
<dbReference type="EMBL" id="CAJOBI010161731">
    <property type="protein sequence ID" value="CAF4853751.1"/>
    <property type="molecule type" value="Genomic_DNA"/>
</dbReference>